<comment type="caution">
    <text evidence="1">The sequence shown here is derived from an EMBL/GenBank/DDBJ whole genome shotgun (WGS) entry which is preliminary data.</text>
</comment>
<gene>
    <name evidence="1" type="ORF">EGI11_08915</name>
</gene>
<name>A0A3N0WRY9_9FLAO</name>
<evidence type="ECO:0000313" key="2">
    <source>
        <dbReference type="Proteomes" id="UP000270224"/>
    </source>
</evidence>
<evidence type="ECO:0000313" key="1">
    <source>
        <dbReference type="EMBL" id="ROI07792.1"/>
    </source>
</evidence>
<organism evidence="1 2">
    <name type="scientific">Kaistella daneshvariae</name>
    <dbReference type="NCBI Taxonomy" id="2487074"/>
    <lineage>
        <taxon>Bacteria</taxon>
        <taxon>Pseudomonadati</taxon>
        <taxon>Bacteroidota</taxon>
        <taxon>Flavobacteriia</taxon>
        <taxon>Flavobacteriales</taxon>
        <taxon>Weeksellaceae</taxon>
        <taxon>Chryseobacterium group</taxon>
        <taxon>Kaistella</taxon>
    </lineage>
</organism>
<dbReference type="Proteomes" id="UP000270224">
    <property type="component" value="Unassembled WGS sequence"/>
</dbReference>
<reference evidence="2" key="1">
    <citation type="submission" date="2018-11" db="EMBL/GenBank/DDBJ databases">
        <title>Proposal to divide the Flavobacteriaceae and reorganize its genera based on Amino Acid Identity values calculated from whole genome sequences.</title>
        <authorList>
            <person name="Nicholson A.C."/>
            <person name="Gulvik C.A."/>
            <person name="Whitney A.M."/>
            <person name="Humrighouse B.W."/>
            <person name="Bell M."/>
            <person name="Holmes B."/>
            <person name="Steigerwalt A."/>
            <person name="Villarma A."/>
            <person name="Sheth M."/>
            <person name="Batra D."/>
            <person name="Pryor J."/>
            <person name="Bernardet J.-F."/>
            <person name="Hugo C."/>
            <person name="Kampfer P."/>
            <person name="Newman J."/>
            <person name="Mcquiston J.R."/>
        </authorList>
    </citation>
    <scope>NUCLEOTIDE SEQUENCE [LARGE SCALE GENOMIC DNA]</scope>
    <source>
        <strain evidence="2">H3056</strain>
    </source>
</reference>
<dbReference type="NCBIfam" id="TIGR01200">
    <property type="entry name" value="GLPGLI"/>
    <property type="match status" value="1"/>
</dbReference>
<proteinExistence type="predicted"/>
<sequence>MCMVLRILFVILPLISITTFAQNLAKLEVKYQLIFVSDSTNRNNVVHADLTLLCNEDTLIYFSRNTKVYYDYLYKKVGEMVGGKINLGLLPAYPKVRGNVYRNGNKVIATLPVGKYLYAFEEPELKWDLLAETRNIDGLICNSAKTITDTGEVFFVWYATQYPFQEGPFRFKHLPGLIVKVENKNKTIVINAVEISKSTEIIEPITFGEVIKLNSKEKFLKARAAYYENPNAGEFGDDIIIMDDKGTDFSKMMKRSLNSQNVFLD</sequence>
<dbReference type="AlphaFoldDB" id="A0A3N0WRY9"/>
<dbReference type="OrthoDB" id="1270840at2"/>
<reference evidence="2" key="2">
    <citation type="submission" date="2018-11" db="EMBL/GenBank/DDBJ databases">
        <title>Proposal to divide the Flavobacteriaceae and reorganize its genera based on Amino Acid Identity values calculated from whole genome sequences.</title>
        <authorList>
            <person name="Nicholson A.C."/>
            <person name="Gulvik C.A."/>
            <person name="Whitney A.M."/>
            <person name="Humrighouse B.W."/>
            <person name="Bell M."/>
            <person name="Holmens B."/>
            <person name="Steigerwalt A."/>
            <person name="Villarma A."/>
            <person name="Sheth M."/>
            <person name="Batra D."/>
            <person name="Pryor J."/>
            <person name="Bernardet J.-F."/>
            <person name="Hugo C."/>
            <person name="Kampfer P."/>
            <person name="Newman J."/>
            <person name="Mcquiston J.R."/>
        </authorList>
    </citation>
    <scope>NUCLEOTIDE SEQUENCE [LARGE SCALE GENOMIC DNA]</scope>
    <source>
        <strain evidence="2">H3056</strain>
    </source>
</reference>
<dbReference type="EMBL" id="RJUG01000004">
    <property type="protein sequence ID" value="ROI07792.1"/>
    <property type="molecule type" value="Genomic_DNA"/>
</dbReference>
<accession>A0A3N0WRY9</accession>
<dbReference type="InterPro" id="IPR005901">
    <property type="entry name" value="GLPGLI"/>
</dbReference>
<protein>
    <submittedName>
        <fullName evidence="1">GLPGLI family protein</fullName>
    </submittedName>
</protein>